<reference evidence="6 7" key="1">
    <citation type="submission" date="2017-07" db="EMBL/GenBank/DDBJ databases">
        <title>Phylogenetic study on the rhizospheric bacterium Ochrobactrum sp. A44.</title>
        <authorList>
            <person name="Krzyzanowska D.M."/>
            <person name="Ossowicki A."/>
            <person name="Rajewska M."/>
            <person name="Maciag T."/>
            <person name="Kaczynski Z."/>
            <person name="Czerwicka M."/>
            <person name="Jafra S."/>
        </authorList>
    </citation>
    <scope>NUCLEOTIDE SEQUENCE [LARGE SCALE GENOMIC DNA]</scope>
    <source>
        <strain evidence="6 7">A44</strain>
    </source>
</reference>
<dbReference type="EMBL" id="CP022603">
    <property type="protein sequence ID" value="ASV83396.1"/>
    <property type="molecule type" value="Genomic_DNA"/>
</dbReference>
<dbReference type="InterPro" id="IPR012337">
    <property type="entry name" value="RNaseH-like_sf"/>
</dbReference>
<evidence type="ECO:0000256" key="4">
    <source>
        <dbReference type="SAM" id="MobiDB-lite"/>
    </source>
</evidence>
<dbReference type="RefSeq" id="WP_095444368.1">
    <property type="nucleotide sequence ID" value="NZ_CP022603.1"/>
</dbReference>
<dbReference type="KEGG" id="och:CES85_4176"/>
<dbReference type="EC" id="2.7.7.7" evidence="1"/>
<evidence type="ECO:0000256" key="2">
    <source>
        <dbReference type="ARBA" id="ARBA00025483"/>
    </source>
</evidence>
<dbReference type="InterPro" id="IPR036397">
    <property type="entry name" value="RNaseH_sf"/>
</dbReference>
<dbReference type="Proteomes" id="UP000215256">
    <property type="component" value="Chromosome 2"/>
</dbReference>
<dbReference type="GO" id="GO:0005829">
    <property type="term" value="C:cytosol"/>
    <property type="evidence" value="ECO:0007669"/>
    <property type="project" value="TreeGrafter"/>
</dbReference>
<dbReference type="GO" id="GO:0045004">
    <property type="term" value="P:DNA replication proofreading"/>
    <property type="evidence" value="ECO:0007669"/>
    <property type="project" value="TreeGrafter"/>
</dbReference>
<dbReference type="GO" id="GO:0008408">
    <property type="term" value="F:3'-5' exonuclease activity"/>
    <property type="evidence" value="ECO:0007669"/>
    <property type="project" value="TreeGrafter"/>
</dbReference>
<dbReference type="PANTHER" id="PTHR30231:SF41">
    <property type="entry name" value="DNA POLYMERASE III SUBUNIT EPSILON"/>
    <property type="match status" value="1"/>
</dbReference>
<sequence>MTDIPTPAIHTRKKKIIVFDTETTGLLPYDRIITLGAVKIEGDELLNQSLYLIFDPRKDSSSQAEAVHGFDNWMTRYQDLFADRASSLHQWFRWADELVAHNAEFDMRYIQREFRKADVEMLTQPVRCTMMRARLLWGGESAKLDHCLSRIGLSRVGARHGALEDAYLTAGLYLHQQGSRTPLPPINAWQEPENIKPYPSRPSGQLPRRAPKRRQGGVDLSE</sequence>
<comment type="function">
    <text evidence="2">DNA polymerase III is a complex, multichain enzyme responsible for most of the replicative synthesis in bacteria. The epsilon subunit contain the editing function and is a proofreading 3'-5' exonuclease.</text>
</comment>
<keyword evidence="6" id="KW-0548">Nucleotidyltransferase</keyword>
<evidence type="ECO:0000259" key="5">
    <source>
        <dbReference type="SMART" id="SM00479"/>
    </source>
</evidence>
<protein>
    <recommendedName>
        <fullName evidence="1">DNA-directed DNA polymerase</fullName>
        <ecNumber evidence="1">2.7.7.7</ecNumber>
    </recommendedName>
</protein>
<dbReference type="SMART" id="SM00479">
    <property type="entry name" value="EXOIII"/>
    <property type="match status" value="1"/>
</dbReference>
<dbReference type="Pfam" id="PF00929">
    <property type="entry name" value="RNase_T"/>
    <property type="match status" value="1"/>
</dbReference>
<keyword evidence="6" id="KW-0269">Exonuclease</keyword>
<keyword evidence="6" id="KW-0378">Hydrolase</keyword>
<organism evidence="6 7">
    <name type="scientific">Ochrobactrum quorumnocens</name>
    <dbReference type="NCBI Taxonomy" id="271865"/>
    <lineage>
        <taxon>Bacteria</taxon>
        <taxon>Pseudomonadati</taxon>
        <taxon>Pseudomonadota</taxon>
        <taxon>Alphaproteobacteria</taxon>
        <taxon>Hyphomicrobiales</taxon>
        <taxon>Brucellaceae</taxon>
        <taxon>Brucella/Ochrobactrum group</taxon>
        <taxon>Ochrobactrum</taxon>
    </lineage>
</organism>
<gene>
    <name evidence="6" type="ORF">CES85_4176</name>
</gene>
<dbReference type="Gene3D" id="3.30.420.10">
    <property type="entry name" value="Ribonuclease H-like superfamily/Ribonuclease H"/>
    <property type="match status" value="1"/>
</dbReference>
<dbReference type="NCBIfam" id="TIGR00573">
    <property type="entry name" value="dnaq"/>
    <property type="match status" value="1"/>
</dbReference>
<evidence type="ECO:0000313" key="7">
    <source>
        <dbReference type="Proteomes" id="UP000215256"/>
    </source>
</evidence>
<dbReference type="GO" id="GO:0003677">
    <property type="term" value="F:DNA binding"/>
    <property type="evidence" value="ECO:0007669"/>
    <property type="project" value="InterPro"/>
</dbReference>
<dbReference type="InterPro" id="IPR013520">
    <property type="entry name" value="Ribonucl_H"/>
</dbReference>
<comment type="catalytic activity">
    <reaction evidence="3">
        <text>DNA(n) + a 2'-deoxyribonucleoside 5'-triphosphate = DNA(n+1) + diphosphate</text>
        <dbReference type="Rhea" id="RHEA:22508"/>
        <dbReference type="Rhea" id="RHEA-COMP:17339"/>
        <dbReference type="Rhea" id="RHEA-COMP:17340"/>
        <dbReference type="ChEBI" id="CHEBI:33019"/>
        <dbReference type="ChEBI" id="CHEBI:61560"/>
        <dbReference type="ChEBI" id="CHEBI:173112"/>
        <dbReference type="EC" id="2.7.7.7"/>
    </reaction>
</comment>
<dbReference type="OrthoDB" id="9804290at2"/>
<evidence type="ECO:0000256" key="1">
    <source>
        <dbReference type="ARBA" id="ARBA00012417"/>
    </source>
</evidence>
<dbReference type="GO" id="GO:0003887">
    <property type="term" value="F:DNA-directed DNA polymerase activity"/>
    <property type="evidence" value="ECO:0007669"/>
    <property type="project" value="UniProtKB-EC"/>
</dbReference>
<accession>A0A248U9P7</accession>
<name>A0A248U9P7_9HYPH</name>
<dbReference type="AlphaFoldDB" id="A0A248U9P7"/>
<keyword evidence="6" id="KW-0808">Transferase</keyword>
<evidence type="ECO:0000313" key="6">
    <source>
        <dbReference type="EMBL" id="ASV83396.1"/>
    </source>
</evidence>
<proteinExistence type="predicted"/>
<dbReference type="SUPFAM" id="SSF53098">
    <property type="entry name" value="Ribonuclease H-like"/>
    <property type="match status" value="1"/>
</dbReference>
<keyword evidence="6" id="KW-0540">Nuclease</keyword>
<dbReference type="PANTHER" id="PTHR30231">
    <property type="entry name" value="DNA POLYMERASE III SUBUNIT EPSILON"/>
    <property type="match status" value="1"/>
</dbReference>
<evidence type="ECO:0000256" key="3">
    <source>
        <dbReference type="ARBA" id="ARBA00049244"/>
    </source>
</evidence>
<dbReference type="CDD" id="cd06127">
    <property type="entry name" value="DEDDh"/>
    <property type="match status" value="1"/>
</dbReference>
<dbReference type="InterPro" id="IPR006054">
    <property type="entry name" value="DnaQ"/>
</dbReference>
<feature type="domain" description="Exonuclease" evidence="5">
    <location>
        <begin position="15"/>
        <end position="182"/>
    </location>
</feature>
<feature type="region of interest" description="Disordered" evidence="4">
    <location>
        <begin position="183"/>
        <end position="222"/>
    </location>
</feature>